<feature type="compositionally biased region" description="Basic and acidic residues" evidence="1">
    <location>
        <begin position="50"/>
        <end position="66"/>
    </location>
</feature>
<protein>
    <submittedName>
        <fullName evidence="2">Uncharacterized protein</fullName>
    </submittedName>
</protein>
<accession>A0A9Q1J5Y9</accession>
<gene>
    <name evidence="2" type="ORF">SKAU_G00085790</name>
</gene>
<proteinExistence type="predicted"/>
<dbReference type="AlphaFoldDB" id="A0A9Q1J5Y9"/>
<dbReference type="Proteomes" id="UP001152622">
    <property type="component" value="Chromosome 3"/>
</dbReference>
<reference evidence="2" key="1">
    <citation type="journal article" date="2023" name="Science">
        <title>Genome structures resolve the early diversification of teleost fishes.</title>
        <authorList>
            <person name="Parey E."/>
            <person name="Louis A."/>
            <person name="Montfort J."/>
            <person name="Bouchez O."/>
            <person name="Roques C."/>
            <person name="Iampietro C."/>
            <person name="Lluch J."/>
            <person name="Castinel A."/>
            <person name="Donnadieu C."/>
            <person name="Desvignes T."/>
            <person name="Floi Bucao C."/>
            <person name="Jouanno E."/>
            <person name="Wen M."/>
            <person name="Mejri S."/>
            <person name="Dirks R."/>
            <person name="Jansen H."/>
            <person name="Henkel C."/>
            <person name="Chen W.J."/>
            <person name="Zahm M."/>
            <person name="Cabau C."/>
            <person name="Klopp C."/>
            <person name="Thompson A.W."/>
            <person name="Robinson-Rechavi M."/>
            <person name="Braasch I."/>
            <person name="Lecointre G."/>
            <person name="Bobe J."/>
            <person name="Postlethwait J.H."/>
            <person name="Berthelot C."/>
            <person name="Roest Crollius H."/>
            <person name="Guiguen Y."/>
        </authorList>
    </citation>
    <scope>NUCLEOTIDE SEQUENCE</scope>
    <source>
        <strain evidence="2">WJC10195</strain>
    </source>
</reference>
<dbReference type="EMBL" id="JAINUF010000003">
    <property type="protein sequence ID" value="KAJ8368551.1"/>
    <property type="molecule type" value="Genomic_DNA"/>
</dbReference>
<evidence type="ECO:0000313" key="2">
    <source>
        <dbReference type="EMBL" id="KAJ8368551.1"/>
    </source>
</evidence>
<feature type="region of interest" description="Disordered" evidence="1">
    <location>
        <begin position="1"/>
        <end position="79"/>
    </location>
</feature>
<sequence length="103" mass="11475">MSRVMPHEHGEHPGLSPQQISERGNASATPSPRRKMSRQLFLTTAFSFRQADERQRNLPGDWREETAAGGLDSSREKGDLKVSAYKRDRASLTCSQGASHIHS</sequence>
<evidence type="ECO:0000313" key="3">
    <source>
        <dbReference type="Proteomes" id="UP001152622"/>
    </source>
</evidence>
<keyword evidence="3" id="KW-1185">Reference proteome</keyword>
<comment type="caution">
    <text evidence="2">The sequence shown here is derived from an EMBL/GenBank/DDBJ whole genome shotgun (WGS) entry which is preliminary data.</text>
</comment>
<name>A0A9Q1J5Y9_SYNKA</name>
<organism evidence="2 3">
    <name type="scientific">Synaphobranchus kaupii</name>
    <name type="common">Kaup's arrowtooth eel</name>
    <dbReference type="NCBI Taxonomy" id="118154"/>
    <lineage>
        <taxon>Eukaryota</taxon>
        <taxon>Metazoa</taxon>
        <taxon>Chordata</taxon>
        <taxon>Craniata</taxon>
        <taxon>Vertebrata</taxon>
        <taxon>Euteleostomi</taxon>
        <taxon>Actinopterygii</taxon>
        <taxon>Neopterygii</taxon>
        <taxon>Teleostei</taxon>
        <taxon>Anguilliformes</taxon>
        <taxon>Synaphobranchidae</taxon>
        <taxon>Synaphobranchus</taxon>
    </lineage>
</organism>
<feature type="compositionally biased region" description="Polar residues" evidence="1">
    <location>
        <begin position="16"/>
        <end position="30"/>
    </location>
</feature>
<feature type="compositionally biased region" description="Basic and acidic residues" evidence="1">
    <location>
        <begin position="1"/>
        <end position="12"/>
    </location>
</feature>
<evidence type="ECO:0000256" key="1">
    <source>
        <dbReference type="SAM" id="MobiDB-lite"/>
    </source>
</evidence>